<sequence length="126" mass="13733">MRRYAGHGRAPAAALALSASPGSHRCTCFPAKRPSKASWAITASRSHLTSRYLPHLRSVPLAATHAGPRLRGLSHKSPRALAPPPGAQAERAQKVRYNPPSFSRSKQLRELTGVLKRNLMRCLLPI</sequence>
<accession>L5KA88</accession>
<name>L5KA88_PTEAL</name>
<evidence type="ECO:0000256" key="1">
    <source>
        <dbReference type="SAM" id="MobiDB-lite"/>
    </source>
</evidence>
<protein>
    <submittedName>
        <fullName evidence="2">Uncharacterized protein</fullName>
    </submittedName>
</protein>
<dbReference type="EMBL" id="KB030893">
    <property type="protein sequence ID" value="ELK08435.1"/>
    <property type="molecule type" value="Genomic_DNA"/>
</dbReference>
<dbReference type="InParanoid" id="L5KA88"/>
<dbReference type="AlphaFoldDB" id="L5KA88"/>
<organism evidence="2 3">
    <name type="scientific">Pteropus alecto</name>
    <name type="common">Black flying fox</name>
    <dbReference type="NCBI Taxonomy" id="9402"/>
    <lineage>
        <taxon>Eukaryota</taxon>
        <taxon>Metazoa</taxon>
        <taxon>Chordata</taxon>
        <taxon>Craniata</taxon>
        <taxon>Vertebrata</taxon>
        <taxon>Euteleostomi</taxon>
        <taxon>Mammalia</taxon>
        <taxon>Eutheria</taxon>
        <taxon>Laurasiatheria</taxon>
        <taxon>Chiroptera</taxon>
        <taxon>Yinpterochiroptera</taxon>
        <taxon>Pteropodoidea</taxon>
        <taxon>Pteropodidae</taxon>
        <taxon>Pteropodinae</taxon>
        <taxon>Pteropus</taxon>
    </lineage>
</organism>
<dbReference type="Proteomes" id="UP000010552">
    <property type="component" value="Unassembled WGS sequence"/>
</dbReference>
<gene>
    <name evidence="2" type="ORF">PAL_GLEAN10010030</name>
</gene>
<keyword evidence="3" id="KW-1185">Reference proteome</keyword>
<proteinExistence type="predicted"/>
<feature type="region of interest" description="Disordered" evidence="1">
    <location>
        <begin position="64"/>
        <end position="93"/>
    </location>
</feature>
<evidence type="ECO:0000313" key="3">
    <source>
        <dbReference type="Proteomes" id="UP000010552"/>
    </source>
</evidence>
<evidence type="ECO:0000313" key="2">
    <source>
        <dbReference type="EMBL" id="ELK08435.1"/>
    </source>
</evidence>
<reference evidence="3" key="1">
    <citation type="journal article" date="2013" name="Science">
        <title>Comparative analysis of bat genomes provides insight into the evolution of flight and immunity.</title>
        <authorList>
            <person name="Zhang G."/>
            <person name="Cowled C."/>
            <person name="Shi Z."/>
            <person name="Huang Z."/>
            <person name="Bishop-Lilly K.A."/>
            <person name="Fang X."/>
            <person name="Wynne J.W."/>
            <person name="Xiong Z."/>
            <person name="Baker M.L."/>
            <person name="Zhao W."/>
            <person name="Tachedjian M."/>
            <person name="Zhu Y."/>
            <person name="Zhou P."/>
            <person name="Jiang X."/>
            <person name="Ng J."/>
            <person name="Yang L."/>
            <person name="Wu L."/>
            <person name="Xiao J."/>
            <person name="Feng Y."/>
            <person name="Chen Y."/>
            <person name="Sun X."/>
            <person name="Zhang Y."/>
            <person name="Marsh G.A."/>
            <person name="Crameri G."/>
            <person name="Broder C.C."/>
            <person name="Frey K.G."/>
            <person name="Wang L.F."/>
            <person name="Wang J."/>
        </authorList>
    </citation>
    <scope>NUCLEOTIDE SEQUENCE [LARGE SCALE GENOMIC DNA]</scope>
</reference>